<gene>
    <name evidence="2" type="ORF">UFOVP161_21</name>
</gene>
<reference evidence="2" key="1">
    <citation type="submission" date="2020-05" db="EMBL/GenBank/DDBJ databases">
        <authorList>
            <person name="Chiriac C."/>
            <person name="Salcher M."/>
            <person name="Ghai R."/>
            <person name="Kavagutti S V."/>
        </authorList>
    </citation>
    <scope>NUCLEOTIDE SEQUENCE</scope>
</reference>
<proteinExistence type="predicted"/>
<keyword evidence="1" id="KW-0812">Transmembrane</keyword>
<dbReference type="EMBL" id="LR798211">
    <property type="protein sequence ID" value="CAB5187226.1"/>
    <property type="molecule type" value="Genomic_DNA"/>
</dbReference>
<feature type="transmembrane region" description="Helical" evidence="1">
    <location>
        <begin position="12"/>
        <end position="36"/>
    </location>
</feature>
<keyword evidence="1" id="KW-0472">Membrane</keyword>
<evidence type="ECO:0000313" key="2">
    <source>
        <dbReference type="EMBL" id="CAB5187226.1"/>
    </source>
</evidence>
<keyword evidence="1" id="KW-1133">Transmembrane helix</keyword>
<protein>
    <submittedName>
        <fullName evidence="2">Uncharacterized protein</fullName>
    </submittedName>
</protein>
<accession>A0A6J7WD88</accession>
<organism evidence="2">
    <name type="scientific">uncultured Caudovirales phage</name>
    <dbReference type="NCBI Taxonomy" id="2100421"/>
    <lineage>
        <taxon>Viruses</taxon>
        <taxon>Duplodnaviria</taxon>
        <taxon>Heunggongvirae</taxon>
        <taxon>Uroviricota</taxon>
        <taxon>Caudoviricetes</taxon>
        <taxon>Peduoviridae</taxon>
        <taxon>Maltschvirus</taxon>
        <taxon>Maltschvirus maltsch</taxon>
    </lineage>
</organism>
<sequence length="37" mass="3787">MDFWAFATFCTFIGWLAGGGAGAAIGCVLAFVIGCIE</sequence>
<evidence type="ECO:0000256" key="1">
    <source>
        <dbReference type="SAM" id="Phobius"/>
    </source>
</evidence>
<name>A0A6J7WD88_9CAUD</name>